<reference evidence="3 4" key="1">
    <citation type="submission" date="2022-12" db="EMBL/GenBank/DDBJ databases">
        <title>Chromosome-level genome of Tegillarca granosa.</title>
        <authorList>
            <person name="Kim J."/>
        </authorList>
    </citation>
    <scope>NUCLEOTIDE SEQUENCE [LARGE SCALE GENOMIC DNA]</scope>
    <source>
        <strain evidence="3">Teg-2019</strain>
        <tissue evidence="3">Adductor muscle</tissue>
    </source>
</reference>
<feature type="compositionally biased region" description="Polar residues" evidence="2">
    <location>
        <begin position="162"/>
        <end position="175"/>
    </location>
</feature>
<gene>
    <name evidence="3" type="ORF">KUTeg_015784</name>
</gene>
<protein>
    <submittedName>
        <fullName evidence="3">Uncharacterized protein</fullName>
    </submittedName>
</protein>
<feature type="region of interest" description="Disordered" evidence="2">
    <location>
        <begin position="228"/>
        <end position="254"/>
    </location>
</feature>
<name>A0ABQ9END1_TEGGR</name>
<evidence type="ECO:0000256" key="1">
    <source>
        <dbReference type="SAM" id="Coils"/>
    </source>
</evidence>
<comment type="caution">
    <text evidence="3">The sequence shown here is derived from an EMBL/GenBank/DDBJ whole genome shotgun (WGS) entry which is preliminary data.</text>
</comment>
<proteinExistence type="predicted"/>
<dbReference type="EMBL" id="JARBDR010000811">
    <property type="protein sequence ID" value="KAJ8306743.1"/>
    <property type="molecule type" value="Genomic_DNA"/>
</dbReference>
<organism evidence="3 4">
    <name type="scientific">Tegillarca granosa</name>
    <name type="common">Malaysian cockle</name>
    <name type="synonym">Anadara granosa</name>
    <dbReference type="NCBI Taxonomy" id="220873"/>
    <lineage>
        <taxon>Eukaryota</taxon>
        <taxon>Metazoa</taxon>
        <taxon>Spiralia</taxon>
        <taxon>Lophotrochozoa</taxon>
        <taxon>Mollusca</taxon>
        <taxon>Bivalvia</taxon>
        <taxon>Autobranchia</taxon>
        <taxon>Pteriomorphia</taxon>
        <taxon>Arcoida</taxon>
        <taxon>Arcoidea</taxon>
        <taxon>Arcidae</taxon>
        <taxon>Tegillarca</taxon>
    </lineage>
</organism>
<accession>A0ABQ9END1</accession>
<feature type="region of interest" description="Disordered" evidence="2">
    <location>
        <begin position="162"/>
        <end position="209"/>
    </location>
</feature>
<sequence>MLKEQERLKDILIQQEQKLNKKKDQLHMQQQLQKERLEYFEQNGKFPLKKPDVNINDHHDFLRTNQQEDSVLNGEIERLDFDKPLSEADVCDLASEAEKENIDTTFNVRNKVSTATSPMSKSQFDRPLHSIATSPIRMDQSKAVQHTPPRGIDVATSISYQNAGMRSPKSPSLQEITGDRQGNLPMHANRQRTPKAHLSPSAAVSKKPGDKTMTVVDIVNCLEEYPKFSPSRSNFSPAHHQSIEEDPEVSEQESKILEEIFFLS</sequence>
<evidence type="ECO:0000313" key="4">
    <source>
        <dbReference type="Proteomes" id="UP001217089"/>
    </source>
</evidence>
<dbReference type="Proteomes" id="UP001217089">
    <property type="component" value="Unassembled WGS sequence"/>
</dbReference>
<feature type="coiled-coil region" evidence="1">
    <location>
        <begin position="2"/>
        <end position="32"/>
    </location>
</feature>
<keyword evidence="1" id="KW-0175">Coiled coil</keyword>
<keyword evidence="4" id="KW-1185">Reference proteome</keyword>
<evidence type="ECO:0000313" key="3">
    <source>
        <dbReference type="EMBL" id="KAJ8306743.1"/>
    </source>
</evidence>
<evidence type="ECO:0000256" key="2">
    <source>
        <dbReference type="SAM" id="MobiDB-lite"/>
    </source>
</evidence>